<evidence type="ECO:0000313" key="2">
    <source>
        <dbReference type="EMBL" id="CAH9089526.1"/>
    </source>
</evidence>
<name>A0AAV0CZS1_9ASTE</name>
<dbReference type="AlphaFoldDB" id="A0AAV0CZS1"/>
<dbReference type="Proteomes" id="UP001152523">
    <property type="component" value="Unassembled WGS sequence"/>
</dbReference>
<reference evidence="2" key="1">
    <citation type="submission" date="2022-07" db="EMBL/GenBank/DDBJ databases">
        <authorList>
            <person name="Macas J."/>
            <person name="Novak P."/>
            <person name="Neumann P."/>
        </authorList>
    </citation>
    <scope>NUCLEOTIDE SEQUENCE</scope>
</reference>
<evidence type="ECO:0000313" key="3">
    <source>
        <dbReference type="Proteomes" id="UP001152523"/>
    </source>
</evidence>
<protein>
    <submittedName>
        <fullName evidence="2">Uncharacterized protein</fullName>
    </submittedName>
</protein>
<dbReference type="EMBL" id="CAMAPF010000062">
    <property type="protein sequence ID" value="CAH9089526.1"/>
    <property type="molecule type" value="Genomic_DNA"/>
</dbReference>
<proteinExistence type="predicted"/>
<comment type="caution">
    <text evidence="2">The sequence shown here is derived from an EMBL/GenBank/DDBJ whole genome shotgun (WGS) entry which is preliminary data.</text>
</comment>
<feature type="compositionally biased region" description="Low complexity" evidence="1">
    <location>
        <begin position="33"/>
        <end position="47"/>
    </location>
</feature>
<feature type="compositionally biased region" description="Polar residues" evidence="1">
    <location>
        <begin position="1"/>
        <end position="13"/>
    </location>
</feature>
<accession>A0AAV0CZS1</accession>
<organism evidence="2 3">
    <name type="scientific">Cuscuta epithymum</name>
    <dbReference type="NCBI Taxonomy" id="186058"/>
    <lineage>
        <taxon>Eukaryota</taxon>
        <taxon>Viridiplantae</taxon>
        <taxon>Streptophyta</taxon>
        <taxon>Embryophyta</taxon>
        <taxon>Tracheophyta</taxon>
        <taxon>Spermatophyta</taxon>
        <taxon>Magnoliopsida</taxon>
        <taxon>eudicotyledons</taxon>
        <taxon>Gunneridae</taxon>
        <taxon>Pentapetalae</taxon>
        <taxon>asterids</taxon>
        <taxon>lamiids</taxon>
        <taxon>Solanales</taxon>
        <taxon>Convolvulaceae</taxon>
        <taxon>Cuscuteae</taxon>
        <taxon>Cuscuta</taxon>
        <taxon>Cuscuta subgen. Cuscuta</taxon>
    </lineage>
</organism>
<evidence type="ECO:0000256" key="1">
    <source>
        <dbReference type="SAM" id="MobiDB-lite"/>
    </source>
</evidence>
<feature type="region of interest" description="Disordered" evidence="1">
    <location>
        <begin position="1"/>
        <end position="47"/>
    </location>
</feature>
<keyword evidence="3" id="KW-1185">Reference proteome</keyword>
<gene>
    <name evidence="2" type="ORF">CEPIT_LOCUS10876</name>
</gene>
<sequence length="132" mass="14674">MSSNLNESVSSTNEKSDSLPPSPASSQGELEASQPSSPSSYEDPSLSAKSDLLVRKWKVLPQKFTRRKAIALGIISDKERDKKYAEMGRVADEDAAKLKEDHLKRGIVKKGSLELLGIFQKTNPKKEKWLMK</sequence>